<dbReference type="OrthoDB" id="10251744at2759"/>
<dbReference type="EMBL" id="BQFW01000001">
    <property type="protein sequence ID" value="GJJ67930.1"/>
    <property type="molecule type" value="Genomic_DNA"/>
</dbReference>
<evidence type="ECO:0000256" key="1">
    <source>
        <dbReference type="ARBA" id="ARBA00004123"/>
    </source>
</evidence>
<evidence type="ECO:0000256" key="2">
    <source>
        <dbReference type="ARBA" id="ARBA00006343"/>
    </source>
</evidence>
<dbReference type="PANTHER" id="PTHR22768">
    <property type="entry name" value="DNA REPLICATION COMPLEX GINS PROTEIN PSF3"/>
    <property type="match status" value="1"/>
</dbReference>
<feature type="domain" description="GINS subunit" evidence="7">
    <location>
        <begin position="75"/>
        <end position="168"/>
    </location>
</feature>
<dbReference type="Proteomes" id="UP000827284">
    <property type="component" value="Unassembled WGS sequence"/>
</dbReference>
<dbReference type="InterPro" id="IPR038437">
    <property type="entry name" value="GINS_Psf3_sf"/>
</dbReference>
<dbReference type="InterPro" id="IPR021151">
    <property type="entry name" value="GINS_A"/>
</dbReference>
<organism evidence="9 10">
    <name type="scientific">Entomortierella parvispora</name>
    <dbReference type="NCBI Taxonomy" id="205924"/>
    <lineage>
        <taxon>Eukaryota</taxon>
        <taxon>Fungi</taxon>
        <taxon>Fungi incertae sedis</taxon>
        <taxon>Mucoromycota</taxon>
        <taxon>Mortierellomycotina</taxon>
        <taxon>Mortierellomycetes</taxon>
        <taxon>Mortierellales</taxon>
        <taxon>Mortierellaceae</taxon>
        <taxon>Entomortierella</taxon>
    </lineage>
</organism>
<dbReference type="GO" id="GO:1902975">
    <property type="term" value="P:mitotic DNA replication initiation"/>
    <property type="evidence" value="ECO:0007669"/>
    <property type="project" value="TreeGrafter"/>
</dbReference>
<evidence type="ECO:0000313" key="9">
    <source>
        <dbReference type="EMBL" id="GJJ67930.1"/>
    </source>
</evidence>
<dbReference type="InterPro" id="IPR036224">
    <property type="entry name" value="GINS_bundle-like_dom_sf"/>
</dbReference>
<feature type="domain" description="DNA replication complex GINS protein PSF3 N-terminal" evidence="8">
    <location>
        <begin position="5"/>
        <end position="55"/>
    </location>
</feature>
<keyword evidence="10" id="KW-1185">Reference proteome</keyword>
<dbReference type="CDD" id="cd11713">
    <property type="entry name" value="GINS_A_psf3"/>
    <property type="match status" value="1"/>
</dbReference>
<keyword evidence="4 6" id="KW-0235">DNA replication</keyword>
<dbReference type="InterPro" id="IPR010492">
    <property type="entry name" value="GINS_Psf3"/>
</dbReference>
<reference evidence="9" key="1">
    <citation type="submission" date="2021-11" db="EMBL/GenBank/DDBJ databases">
        <authorList>
            <person name="Herlambang A."/>
            <person name="Guo Y."/>
            <person name="Takashima Y."/>
            <person name="Nishizawa T."/>
        </authorList>
    </citation>
    <scope>NUCLEOTIDE SEQUENCE</scope>
    <source>
        <strain evidence="9">E1425</strain>
    </source>
</reference>
<accession>A0A9P3LRT9</accession>
<dbReference type="CDD" id="cd21693">
    <property type="entry name" value="GINS_B_Psf3"/>
    <property type="match status" value="1"/>
</dbReference>
<evidence type="ECO:0000256" key="4">
    <source>
        <dbReference type="ARBA" id="ARBA00022705"/>
    </source>
</evidence>
<sequence>MEDYYDIDSILAEDQNIKCVFHRSIPGLAWLEGGQDDVLKAGSRIDIPFWLARELIGHPQGSVEMEIETPDFYGTKVRNGLRAEATVVDLPKLCPHFFRFGAHFLQIIEDPKLGEVLEKAFKDRLQTTMDHTQSGGMSNTTEYLQRLDETERELYKAGLESSASVHQWNQHSFGRIRSAGEVLLKRKLA</sequence>
<dbReference type="Gene3D" id="1.20.58.2050">
    <property type="match status" value="1"/>
</dbReference>
<gene>
    <name evidence="9" type="ORF">EMPS_00276</name>
</gene>
<evidence type="ECO:0000256" key="6">
    <source>
        <dbReference type="RuleBase" id="RU367161"/>
    </source>
</evidence>
<evidence type="ECO:0000313" key="10">
    <source>
        <dbReference type="Proteomes" id="UP000827284"/>
    </source>
</evidence>
<comment type="function">
    <text evidence="6">The GINS complex plays an essential role in the initiation of DNA replication.</text>
</comment>
<dbReference type="AlphaFoldDB" id="A0A9P3LRT9"/>
<comment type="subunit">
    <text evidence="6">Component of the GINS complex.</text>
</comment>
<keyword evidence="5 6" id="KW-0539">Nucleus</keyword>
<name>A0A9P3LRT9_9FUNG</name>
<evidence type="ECO:0000259" key="7">
    <source>
        <dbReference type="Pfam" id="PF05916"/>
    </source>
</evidence>
<dbReference type="PANTHER" id="PTHR22768:SF0">
    <property type="entry name" value="DNA REPLICATION COMPLEX GINS PROTEIN PSF3"/>
    <property type="match status" value="1"/>
</dbReference>
<dbReference type="SUPFAM" id="SSF158573">
    <property type="entry name" value="GINS helical bundle-like"/>
    <property type="match status" value="1"/>
</dbReference>
<evidence type="ECO:0000256" key="3">
    <source>
        <dbReference type="ARBA" id="ARBA00015140"/>
    </source>
</evidence>
<proteinExistence type="inferred from homology"/>
<comment type="subcellular location">
    <subcellularLocation>
        <location evidence="1 6">Nucleus</location>
    </subcellularLocation>
</comment>
<comment type="caution">
    <text evidence="9">The sequence shown here is derived from an EMBL/GenBank/DDBJ whole genome shotgun (WGS) entry which is preliminary data.</text>
</comment>
<protein>
    <recommendedName>
        <fullName evidence="3 6">DNA replication complex GINS protein PSF3</fullName>
    </recommendedName>
</protein>
<evidence type="ECO:0000259" key="8">
    <source>
        <dbReference type="Pfam" id="PF22466"/>
    </source>
</evidence>
<dbReference type="Pfam" id="PF22466">
    <property type="entry name" value="PSF3_N"/>
    <property type="match status" value="1"/>
</dbReference>
<evidence type="ECO:0000256" key="5">
    <source>
        <dbReference type="ARBA" id="ARBA00023242"/>
    </source>
</evidence>
<comment type="similarity">
    <text evidence="2 6">Belongs to the GINS3/PSF3 family.</text>
</comment>
<dbReference type="Pfam" id="PF05916">
    <property type="entry name" value="Sld5"/>
    <property type="match status" value="1"/>
</dbReference>
<dbReference type="GO" id="GO:0000811">
    <property type="term" value="C:GINS complex"/>
    <property type="evidence" value="ECO:0007669"/>
    <property type="project" value="UniProtKB-UniRule"/>
</dbReference>
<reference evidence="9" key="2">
    <citation type="journal article" date="2022" name="Microbiol. Resour. Announc.">
        <title>Whole-Genome Sequence of Entomortierella parvispora E1425, a Mucoromycotan Fungus Associated with Burkholderiaceae-Related Endosymbiotic Bacteria.</title>
        <authorList>
            <person name="Herlambang A."/>
            <person name="Guo Y."/>
            <person name="Takashima Y."/>
            <person name="Narisawa K."/>
            <person name="Ohta H."/>
            <person name="Nishizawa T."/>
        </authorList>
    </citation>
    <scope>NUCLEOTIDE SEQUENCE</scope>
    <source>
        <strain evidence="9">E1425</strain>
    </source>
</reference>
<dbReference type="InterPro" id="IPR055221">
    <property type="entry name" value="PSF3_N"/>
</dbReference>
<dbReference type="SUPFAM" id="SSF160059">
    <property type="entry name" value="PriA/YqbF domain"/>
    <property type="match status" value="1"/>
</dbReference>